<dbReference type="Proteomes" id="UP000198914">
    <property type="component" value="Unassembled WGS sequence"/>
</dbReference>
<dbReference type="EMBL" id="FNPX01000025">
    <property type="protein sequence ID" value="SDZ58118.1"/>
    <property type="molecule type" value="Genomic_DNA"/>
</dbReference>
<comment type="cofactor">
    <cofactor evidence="3">
        <name>Zn(2+)</name>
        <dbReference type="ChEBI" id="CHEBI:29105"/>
    </cofactor>
</comment>
<feature type="binding site" evidence="3">
    <location>
        <position position="297"/>
    </location>
    <ligand>
        <name>Zn(2+)</name>
        <dbReference type="ChEBI" id="CHEBI:29105"/>
    </ligand>
</feature>
<dbReference type="InterPro" id="IPR003726">
    <property type="entry name" value="HCY_dom"/>
</dbReference>
<dbReference type="STRING" id="1244108.SAMN05444004_1253"/>
<dbReference type="RefSeq" id="WP_092647797.1">
    <property type="nucleotide sequence ID" value="NZ_FNPX01000025.1"/>
</dbReference>
<evidence type="ECO:0000313" key="6">
    <source>
        <dbReference type="Proteomes" id="UP000198914"/>
    </source>
</evidence>
<name>A0A1H3U6Y5_9RHOB</name>
<keyword evidence="3" id="KW-0479">Metal-binding</keyword>
<keyword evidence="3" id="KW-0862">Zinc</keyword>
<evidence type="ECO:0000256" key="2">
    <source>
        <dbReference type="ARBA" id="ARBA00022679"/>
    </source>
</evidence>
<keyword evidence="1 3" id="KW-0489">Methyltransferase</keyword>
<dbReference type="Gene3D" id="3.20.20.330">
    <property type="entry name" value="Homocysteine-binding-like domain"/>
    <property type="match status" value="1"/>
</dbReference>
<organism evidence="5 6">
    <name type="scientific">Jannaschia faecimaris</name>
    <dbReference type="NCBI Taxonomy" id="1244108"/>
    <lineage>
        <taxon>Bacteria</taxon>
        <taxon>Pseudomonadati</taxon>
        <taxon>Pseudomonadota</taxon>
        <taxon>Alphaproteobacteria</taxon>
        <taxon>Rhodobacterales</taxon>
        <taxon>Roseobacteraceae</taxon>
        <taxon>Jannaschia</taxon>
    </lineage>
</organism>
<feature type="binding site" evidence="3">
    <location>
        <position position="296"/>
    </location>
    <ligand>
        <name>Zn(2+)</name>
        <dbReference type="ChEBI" id="CHEBI:29105"/>
    </ligand>
</feature>
<evidence type="ECO:0000256" key="3">
    <source>
        <dbReference type="PROSITE-ProRule" id="PRU00333"/>
    </source>
</evidence>
<keyword evidence="2 3" id="KW-0808">Transferase</keyword>
<dbReference type="PANTHER" id="PTHR11103:SF18">
    <property type="entry name" value="SLR1189 PROTEIN"/>
    <property type="match status" value="1"/>
</dbReference>
<dbReference type="SUPFAM" id="SSF82282">
    <property type="entry name" value="Homocysteine S-methyltransferase"/>
    <property type="match status" value="1"/>
</dbReference>
<gene>
    <name evidence="5" type="ORF">SAMN05444004_1253</name>
</gene>
<dbReference type="InterPro" id="IPR036589">
    <property type="entry name" value="HCY_dom_sf"/>
</dbReference>
<evidence type="ECO:0000256" key="1">
    <source>
        <dbReference type="ARBA" id="ARBA00022603"/>
    </source>
</evidence>
<protein>
    <submittedName>
        <fullName evidence="5">Homocysteine S-methyltransferase</fullName>
    </submittedName>
</protein>
<evidence type="ECO:0000259" key="4">
    <source>
        <dbReference type="PROSITE" id="PS50970"/>
    </source>
</evidence>
<proteinExistence type="predicted"/>
<accession>A0A1H3U6Y5</accession>
<dbReference type="AlphaFoldDB" id="A0A1H3U6Y5"/>
<keyword evidence="6" id="KW-1185">Reference proteome</keyword>
<dbReference type="GO" id="GO:0032259">
    <property type="term" value="P:methylation"/>
    <property type="evidence" value="ECO:0007669"/>
    <property type="project" value="UniProtKB-KW"/>
</dbReference>
<dbReference type="GO" id="GO:0008168">
    <property type="term" value="F:methyltransferase activity"/>
    <property type="evidence" value="ECO:0007669"/>
    <property type="project" value="UniProtKB-UniRule"/>
</dbReference>
<dbReference type="PANTHER" id="PTHR11103">
    <property type="entry name" value="SLR1189 PROTEIN"/>
    <property type="match status" value="1"/>
</dbReference>
<dbReference type="PROSITE" id="PS50970">
    <property type="entry name" value="HCY"/>
    <property type="match status" value="1"/>
</dbReference>
<feature type="binding site" evidence="3">
    <location>
        <position position="229"/>
    </location>
    <ligand>
        <name>Zn(2+)</name>
        <dbReference type="ChEBI" id="CHEBI:29105"/>
    </ligand>
</feature>
<dbReference type="GO" id="GO:0046872">
    <property type="term" value="F:metal ion binding"/>
    <property type="evidence" value="ECO:0007669"/>
    <property type="project" value="UniProtKB-KW"/>
</dbReference>
<dbReference type="OrthoDB" id="9803687at2"/>
<reference evidence="6" key="1">
    <citation type="submission" date="2016-10" db="EMBL/GenBank/DDBJ databases">
        <authorList>
            <person name="Varghese N."/>
            <person name="Submissions S."/>
        </authorList>
    </citation>
    <scope>NUCLEOTIDE SEQUENCE [LARGE SCALE GENOMIC DNA]</scope>
    <source>
        <strain evidence="6">DSM 100420</strain>
    </source>
</reference>
<feature type="domain" description="Hcy-binding" evidence="4">
    <location>
        <begin position="6"/>
        <end position="311"/>
    </location>
</feature>
<sequence length="315" mass="33574">MPLYNDATRRLMNDQRLYLTDGGFETSMLFHEGLDLPSFAACVILDSDAGRDAMTRYFERYLGLAAAAGTGFVLDTNSWRSGVHWAPALNRSPADMLRLTGDAVDFAKELRADWSGRVSPILINGVVGPSGDGYAPDIELEPALAQSLHAPQIDVFAREGVDMVSALTMTHPGEAIGIARASVTAGLPVVISFTVETDGDLPNGQSLADTIAEVDAATDAAPIYYMVNCAHPEHFQEILSGGWTARIGGVRTNASRLSHAELDVAESLDEGDPEELGALHVGLARRLPGLRVVGGCCGTDHRHVHRIAETCLAPA</sequence>
<dbReference type="Pfam" id="PF02574">
    <property type="entry name" value="S-methyl_trans"/>
    <property type="match status" value="1"/>
</dbReference>
<evidence type="ECO:0000313" key="5">
    <source>
        <dbReference type="EMBL" id="SDZ58118.1"/>
    </source>
</evidence>